<dbReference type="EMBL" id="BDIP01002372">
    <property type="protein sequence ID" value="GIQ86196.1"/>
    <property type="molecule type" value="Genomic_DNA"/>
</dbReference>
<dbReference type="Proteomes" id="UP000265618">
    <property type="component" value="Unassembled WGS sequence"/>
</dbReference>
<feature type="chain" id="PRO_5039923121" evidence="1">
    <location>
        <begin position="24"/>
        <end position="202"/>
    </location>
</feature>
<protein>
    <submittedName>
        <fullName evidence="2">Uncharacterized protein</fullName>
    </submittedName>
</protein>
<keyword evidence="1" id="KW-0732">Signal</keyword>
<dbReference type="AlphaFoldDB" id="A0A9K3D188"/>
<name>A0A9K3D188_9EUKA</name>
<comment type="caution">
    <text evidence="2">The sequence shown here is derived from an EMBL/GenBank/DDBJ whole genome shotgun (WGS) entry which is preliminary data.</text>
</comment>
<evidence type="ECO:0000256" key="1">
    <source>
        <dbReference type="SAM" id="SignalP"/>
    </source>
</evidence>
<gene>
    <name evidence="2" type="ORF">KIPB_008002</name>
</gene>
<sequence length="202" mass="22661">HPVFTHLSLSLSLSLPLYTLISGNLSEIFVCTSRMSSDLAQNQLVDVLRHKPPTLAFIHVYVERLYQSMLYYDRQNLFSVIGEPVRIPRQPTEAERAALIAKAAQPMEDDESSDDPPSFHSERTKLTVTSVCSLADSLPLFFRHLLSDLMSAYMVYHLSADTAEDPSQASQESLEAGMVLLNENRAVLPPVEREKLFTKHAS</sequence>
<accession>A0A9K3D188</accession>
<evidence type="ECO:0000313" key="2">
    <source>
        <dbReference type="EMBL" id="GIQ86196.1"/>
    </source>
</evidence>
<feature type="signal peptide" evidence="1">
    <location>
        <begin position="1"/>
        <end position="23"/>
    </location>
</feature>
<keyword evidence="3" id="KW-1185">Reference proteome</keyword>
<organism evidence="2 3">
    <name type="scientific">Kipferlia bialata</name>
    <dbReference type="NCBI Taxonomy" id="797122"/>
    <lineage>
        <taxon>Eukaryota</taxon>
        <taxon>Metamonada</taxon>
        <taxon>Carpediemonas-like organisms</taxon>
        <taxon>Kipferlia</taxon>
    </lineage>
</organism>
<evidence type="ECO:0000313" key="3">
    <source>
        <dbReference type="Proteomes" id="UP000265618"/>
    </source>
</evidence>
<proteinExistence type="predicted"/>
<reference evidence="2 3" key="1">
    <citation type="journal article" date="2018" name="PLoS ONE">
        <title>The draft genome of Kipferlia bialata reveals reductive genome evolution in fornicate parasites.</title>
        <authorList>
            <person name="Tanifuji G."/>
            <person name="Takabayashi S."/>
            <person name="Kume K."/>
            <person name="Takagi M."/>
            <person name="Nakayama T."/>
            <person name="Kamikawa R."/>
            <person name="Inagaki Y."/>
            <person name="Hashimoto T."/>
        </authorList>
    </citation>
    <scope>NUCLEOTIDE SEQUENCE [LARGE SCALE GENOMIC DNA]</scope>
    <source>
        <strain evidence="2">NY0173</strain>
    </source>
</reference>
<feature type="non-terminal residue" evidence="2">
    <location>
        <position position="1"/>
    </location>
</feature>